<organism evidence="3 4">
    <name type="scientific">Mycosarcoma maydis</name>
    <name type="common">Corn smut fungus</name>
    <name type="synonym">Ustilago maydis</name>
    <dbReference type="NCBI Taxonomy" id="5270"/>
    <lineage>
        <taxon>Eukaryota</taxon>
        <taxon>Fungi</taxon>
        <taxon>Dikarya</taxon>
        <taxon>Basidiomycota</taxon>
        <taxon>Ustilaginomycotina</taxon>
        <taxon>Ustilaginomycetes</taxon>
        <taxon>Ustilaginales</taxon>
        <taxon>Ustilaginaceae</taxon>
        <taxon>Mycosarcoma</taxon>
    </lineage>
</organism>
<name>A0A0D1E6T1_MYCMD</name>
<accession>A0A0D1E6T1</accession>
<dbReference type="Pfam" id="PF10356">
    <property type="entry name" value="RRG7"/>
    <property type="match status" value="1"/>
</dbReference>
<reference evidence="3 4" key="1">
    <citation type="journal article" date="2006" name="Nature">
        <title>Insights from the genome of the biotrophic fungal plant pathogen Ustilago maydis.</title>
        <authorList>
            <person name="Kamper J."/>
            <person name="Kahmann R."/>
            <person name="Bolker M."/>
            <person name="Ma L.J."/>
            <person name="Brefort T."/>
            <person name="Saville B.J."/>
            <person name="Banuett F."/>
            <person name="Kronstad J.W."/>
            <person name="Gold S.E."/>
            <person name="Muller O."/>
            <person name="Perlin M.H."/>
            <person name="Wosten H.A."/>
            <person name="de Vries R."/>
            <person name="Ruiz-Herrera J."/>
            <person name="Reynaga-Pena C.G."/>
            <person name="Snetselaar K."/>
            <person name="McCann M."/>
            <person name="Perez-Martin J."/>
            <person name="Feldbrugge M."/>
            <person name="Basse C.W."/>
            <person name="Steinberg G."/>
            <person name="Ibeas J.I."/>
            <person name="Holloman W."/>
            <person name="Guzman P."/>
            <person name="Farman M."/>
            <person name="Stajich J.E."/>
            <person name="Sentandreu R."/>
            <person name="Gonzalez-Prieto J.M."/>
            <person name="Kennell J.C."/>
            <person name="Molina L."/>
            <person name="Schirawski J."/>
            <person name="Mendoza-Mendoza A."/>
            <person name="Greilinger D."/>
            <person name="Munch K."/>
            <person name="Rossel N."/>
            <person name="Scherer M."/>
            <person name="Vranes M."/>
            <person name="Ladendorf O."/>
            <person name="Vincon V."/>
            <person name="Fuchs U."/>
            <person name="Sandrock B."/>
            <person name="Meng S."/>
            <person name="Ho E.C."/>
            <person name="Cahill M.J."/>
            <person name="Boyce K.J."/>
            <person name="Klose J."/>
            <person name="Klosterman S.J."/>
            <person name="Deelstra H.J."/>
            <person name="Ortiz-Castellanos L."/>
            <person name="Li W."/>
            <person name="Sanchez-Alonso P."/>
            <person name="Schreier P.H."/>
            <person name="Hauser-Hahn I."/>
            <person name="Vaupel M."/>
            <person name="Koopmann E."/>
            <person name="Friedrich G."/>
            <person name="Voss H."/>
            <person name="Schluter T."/>
            <person name="Margolis J."/>
            <person name="Platt D."/>
            <person name="Swimmer C."/>
            <person name="Gnirke A."/>
            <person name="Chen F."/>
            <person name="Vysotskaia V."/>
            <person name="Mannhaupt G."/>
            <person name="Guldener U."/>
            <person name="Munsterkotter M."/>
            <person name="Haase D."/>
            <person name="Oesterheld M."/>
            <person name="Mewes H.W."/>
            <person name="Mauceli E.W."/>
            <person name="DeCaprio D."/>
            <person name="Wade C.M."/>
            <person name="Butler J."/>
            <person name="Young S."/>
            <person name="Jaffe D.B."/>
            <person name="Calvo S."/>
            <person name="Nusbaum C."/>
            <person name="Galagan J."/>
            <person name="Birren B.W."/>
        </authorList>
    </citation>
    <scope>NUCLEOTIDE SEQUENCE [LARGE SCALE GENOMIC DNA]</scope>
    <source>
        <strain evidence="4">DSM 14603 / FGSC 9021 / UM521</strain>
    </source>
</reference>
<keyword evidence="2" id="KW-0496">Mitochondrion</keyword>
<evidence type="ECO:0008006" key="5">
    <source>
        <dbReference type="Google" id="ProtNLM"/>
    </source>
</evidence>
<evidence type="ECO:0000313" key="3">
    <source>
        <dbReference type="EMBL" id="KIS71604.1"/>
    </source>
</evidence>
<dbReference type="GeneID" id="23561455"/>
<dbReference type="KEGG" id="uma:UMAG_00047"/>
<dbReference type="RefSeq" id="XP_011386021.1">
    <property type="nucleotide sequence ID" value="XM_011387719.1"/>
</dbReference>
<dbReference type="Proteomes" id="UP000000561">
    <property type="component" value="Chromosome 1"/>
</dbReference>
<dbReference type="VEuPathDB" id="FungiDB:UMAG_00047"/>
<dbReference type="AlphaFoldDB" id="A0A0D1E6T1"/>
<dbReference type="PANTHER" id="PTHR28133:SF1">
    <property type="entry name" value="REQUIRED FOR RESPIRATORY GROWTH PROTEIN 7, MITOCHONDRIAL"/>
    <property type="match status" value="1"/>
</dbReference>
<keyword evidence="4" id="KW-1185">Reference proteome</keyword>
<dbReference type="eggNOG" id="ENOG502S6ZS">
    <property type="taxonomic scope" value="Eukaryota"/>
</dbReference>
<comment type="subcellular location">
    <subcellularLocation>
        <location evidence="1">Mitochondrion</location>
    </subcellularLocation>
</comment>
<protein>
    <recommendedName>
        <fullName evidence="5">Restriction endonuclease type IV Mrr domain-containing protein</fullName>
    </recommendedName>
</protein>
<dbReference type="InParanoid" id="A0A0D1E6T1"/>
<sequence>MELERTGGAGDRGIDLRGWWQLPPAPTSALALTSVTQPHLRRQRRIRIVAQCKCQDEGGKKMGPALVREMEGVMFRESSAVSVSKAHREVTQATGSVAVDEDDVPLAGIMLSSSGFSKQALLQVRSSNVPLAAMHILAQHHASCAGAERDNSEALVQRCVSIVWNDRFGSPTHGLLEGGMEVRWIRTLSRQKSAAQGSMGRPVIYQAGKPLSLSK</sequence>
<proteinExistence type="predicted"/>
<evidence type="ECO:0000256" key="2">
    <source>
        <dbReference type="ARBA" id="ARBA00023128"/>
    </source>
</evidence>
<evidence type="ECO:0000256" key="1">
    <source>
        <dbReference type="ARBA" id="ARBA00004173"/>
    </source>
</evidence>
<evidence type="ECO:0000313" key="4">
    <source>
        <dbReference type="Proteomes" id="UP000000561"/>
    </source>
</evidence>
<dbReference type="InterPro" id="IPR018828">
    <property type="entry name" value="RRG7"/>
</dbReference>
<dbReference type="OrthoDB" id="20734at2759"/>
<gene>
    <name evidence="3" type="ORF">UMAG_00047</name>
</gene>
<dbReference type="GO" id="GO:0005739">
    <property type="term" value="C:mitochondrion"/>
    <property type="evidence" value="ECO:0007669"/>
    <property type="project" value="UniProtKB-SubCell"/>
</dbReference>
<dbReference type="PANTHER" id="PTHR28133">
    <property type="entry name" value="REQUIRED FOR RESPIRATORY GROWTH PROTEIN 7, MITOCHONDRIAL"/>
    <property type="match status" value="1"/>
</dbReference>
<dbReference type="EMBL" id="CM003140">
    <property type="protein sequence ID" value="KIS71604.1"/>
    <property type="molecule type" value="Genomic_DNA"/>
</dbReference>